<feature type="compositionally biased region" description="Polar residues" evidence="1">
    <location>
        <begin position="342"/>
        <end position="366"/>
    </location>
</feature>
<feature type="region of interest" description="Disordered" evidence="1">
    <location>
        <begin position="334"/>
        <end position="366"/>
    </location>
</feature>
<dbReference type="GO" id="GO:0005829">
    <property type="term" value="C:cytosol"/>
    <property type="evidence" value="ECO:0007669"/>
    <property type="project" value="TreeGrafter"/>
</dbReference>
<dbReference type="PROSITE" id="PS50030">
    <property type="entry name" value="UBA"/>
    <property type="match status" value="1"/>
</dbReference>
<dbReference type="Pfam" id="PF00627">
    <property type="entry name" value="UBA"/>
    <property type="match status" value="1"/>
</dbReference>
<evidence type="ECO:0000256" key="1">
    <source>
        <dbReference type="SAM" id="MobiDB-lite"/>
    </source>
</evidence>
<evidence type="ECO:0000313" key="4">
    <source>
        <dbReference type="EMBL" id="KAK4742267.1"/>
    </source>
</evidence>
<evidence type="ECO:0000259" key="3">
    <source>
        <dbReference type="PROSITE" id="PS50053"/>
    </source>
</evidence>
<dbReference type="InterPro" id="IPR015940">
    <property type="entry name" value="UBA"/>
</dbReference>
<dbReference type="SUPFAM" id="SSF46934">
    <property type="entry name" value="UBA-like"/>
    <property type="match status" value="1"/>
</dbReference>
<gene>
    <name evidence="4" type="ORF">SAY87_000268</name>
</gene>
<reference evidence="4 5" key="1">
    <citation type="journal article" date="2023" name="Hortic Res">
        <title>Pangenome of water caltrop reveals structural variations and asymmetric subgenome divergence after allopolyploidization.</title>
        <authorList>
            <person name="Zhang X."/>
            <person name="Chen Y."/>
            <person name="Wang L."/>
            <person name="Yuan Y."/>
            <person name="Fang M."/>
            <person name="Shi L."/>
            <person name="Lu R."/>
            <person name="Comes H.P."/>
            <person name="Ma Y."/>
            <person name="Chen Y."/>
            <person name="Huang G."/>
            <person name="Zhou Y."/>
            <person name="Zheng Z."/>
            <person name="Qiu Y."/>
        </authorList>
    </citation>
    <scope>NUCLEOTIDE SEQUENCE [LARGE SCALE GENOMIC DNA]</scope>
    <source>
        <tissue evidence="4">Roots</tissue>
    </source>
</reference>
<keyword evidence="5" id="KW-1185">Reference proteome</keyword>
<dbReference type="GO" id="GO:0005634">
    <property type="term" value="C:nucleus"/>
    <property type="evidence" value="ECO:0007669"/>
    <property type="project" value="UniProtKB-ARBA"/>
</dbReference>
<dbReference type="GO" id="GO:0006511">
    <property type="term" value="P:ubiquitin-dependent protein catabolic process"/>
    <property type="evidence" value="ECO:0007669"/>
    <property type="project" value="TreeGrafter"/>
</dbReference>
<evidence type="ECO:0000259" key="2">
    <source>
        <dbReference type="PROSITE" id="PS50030"/>
    </source>
</evidence>
<dbReference type="InterPro" id="IPR000626">
    <property type="entry name" value="Ubiquitin-like_dom"/>
</dbReference>
<organism evidence="4 5">
    <name type="scientific">Trapa incisa</name>
    <dbReference type="NCBI Taxonomy" id="236973"/>
    <lineage>
        <taxon>Eukaryota</taxon>
        <taxon>Viridiplantae</taxon>
        <taxon>Streptophyta</taxon>
        <taxon>Embryophyta</taxon>
        <taxon>Tracheophyta</taxon>
        <taxon>Spermatophyta</taxon>
        <taxon>Magnoliopsida</taxon>
        <taxon>eudicotyledons</taxon>
        <taxon>Gunneridae</taxon>
        <taxon>Pentapetalae</taxon>
        <taxon>rosids</taxon>
        <taxon>malvids</taxon>
        <taxon>Myrtales</taxon>
        <taxon>Lythraceae</taxon>
        <taxon>Trapa</taxon>
    </lineage>
</organism>
<dbReference type="FunFam" id="3.10.20.90:FF:000183">
    <property type="entry name" value="Ubiquitin domain-containing protein DSK2b"/>
    <property type="match status" value="1"/>
</dbReference>
<dbReference type="SMART" id="SM00213">
    <property type="entry name" value="UBQ"/>
    <property type="match status" value="1"/>
</dbReference>
<dbReference type="SMART" id="SM00727">
    <property type="entry name" value="STI1"/>
    <property type="match status" value="4"/>
</dbReference>
<dbReference type="Gene3D" id="1.10.260.100">
    <property type="match status" value="1"/>
</dbReference>
<sequence>MPFSLSPQKILPPLCDTIRIFLCARFLYTSIIYFVVRGFEANLICCGGEMGGEGDSSEPGAVINIRCSNGTKFSVRMSLETMVGTFKEVVAQNCDVPPDQQRLIYKGRILKDDQRLESYGLQADHTIHMVRGSSQTNAASAPTSTLAANNNSTPAVIRGVGSNDGGVAGVGASLFPGLGSNPLSGGGAPGLFGAGLPELGQTQQHVTQNSNMMREIMNMPAVQNLINNPELMRGLIMSNPQMRELVDQNPELAHILNDPSILRQTLEAARNPELMREMMRNSDRAMNNIEATPEGFNMLRRMYENVQEPFLNATAAEGNGRSDLSSNPFVALLGSQGGATRDSANNSLTTGPETATDTAPNTNPLPNPWNSTGGAQANTIARLNQNQTGDVTSPALGDLRGAGLPGMDQMFTGIPDASLLNQLMQNPAVSQMMQSVFSNPEYVNQILNSNPQLQSMVELNPQLREMLQNPELLRQLTSPEMMQQVLSQLTRQQPNQGAANAGGTTGAPTGVGLDLLMNMFGGLGAGGFNTVNTPNAPPEELYATQLSQLQEMGFFNTQENIRALRATSGNVHAAVERLLGNLGQ</sequence>
<dbReference type="AlphaFoldDB" id="A0AAN7JGH5"/>
<dbReference type="InterPro" id="IPR029071">
    <property type="entry name" value="Ubiquitin-like_domsf"/>
</dbReference>
<feature type="domain" description="Ubiquitin-like" evidence="3">
    <location>
        <begin position="61"/>
        <end position="130"/>
    </location>
</feature>
<protein>
    <recommendedName>
        <fullName evidence="6">Ubiquitin domain-containing protein DSK2a-like</fullName>
    </recommendedName>
</protein>
<dbReference type="Pfam" id="PF23195">
    <property type="entry name" value="UBQLN1"/>
    <property type="match status" value="2"/>
</dbReference>
<evidence type="ECO:0000313" key="5">
    <source>
        <dbReference type="Proteomes" id="UP001345219"/>
    </source>
</evidence>
<dbReference type="InterPro" id="IPR015496">
    <property type="entry name" value="Ubiquilin"/>
</dbReference>
<dbReference type="SMART" id="SM00165">
    <property type="entry name" value="UBA"/>
    <property type="match status" value="1"/>
</dbReference>
<dbReference type="SUPFAM" id="SSF54236">
    <property type="entry name" value="Ubiquitin-like"/>
    <property type="match status" value="1"/>
</dbReference>
<dbReference type="PANTHER" id="PTHR10677">
    <property type="entry name" value="UBIQUILIN"/>
    <property type="match status" value="1"/>
</dbReference>
<dbReference type="PROSITE" id="PS50053">
    <property type="entry name" value="UBIQUITIN_2"/>
    <property type="match status" value="1"/>
</dbReference>
<dbReference type="InterPro" id="IPR009060">
    <property type="entry name" value="UBA-like_sf"/>
</dbReference>
<dbReference type="Proteomes" id="UP001345219">
    <property type="component" value="Chromosome 1"/>
</dbReference>
<dbReference type="GO" id="GO:0031593">
    <property type="term" value="F:polyubiquitin modification-dependent protein binding"/>
    <property type="evidence" value="ECO:0007669"/>
    <property type="project" value="TreeGrafter"/>
</dbReference>
<dbReference type="FunFam" id="1.10.8.10:FF:000042">
    <property type="entry name" value="Ubiquitin domain-containing protein DSK2b"/>
    <property type="match status" value="1"/>
</dbReference>
<dbReference type="InterPro" id="IPR006636">
    <property type="entry name" value="STI1_HS-bd"/>
</dbReference>
<dbReference type="Gene3D" id="3.10.20.90">
    <property type="entry name" value="Phosphatidylinositol 3-kinase Catalytic Subunit, Chain A, domain 1"/>
    <property type="match status" value="1"/>
</dbReference>
<dbReference type="PANTHER" id="PTHR10677:SF3">
    <property type="entry name" value="FI07626P-RELATED"/>
    <property type="match status" value="1"/>
</dbReference>
<dbReference type="Gene3D" id="1.10.8.10">
    <property type="entry name" value="DNA helicase RuvA subunit, C-terminal domain"/>
    <property type="match status" value="1"/>
</dbReference>
<comment type="caution">
    <text evidence="4">The sequence shown here is derived from an EMBL/GenBank/DDBJ whole genome shotgun (WGS) entry which is preliminary data.</text>
</comment>
<evidence type="ECO:0008006" key="6">
    <source>
        <dbReference type="Google" id="ProtNLM"/>
    </source>
</evidence>
<feature type="domain" description="UBA" evidence="2">
    <location>
        <begin position="536"/>
        <end position="581"/>
    </location>
</feature>
<dbReference type="FunFam" id="1.10.260.100:FF:000001">
    <property type="entry name" value="Ubiquilin 1"/>
    <property type="match status" value="1"/>
</dbReference>
<proteinExistence type="predicted"/>
<name>A0AAN7JGH5_9MYRT</name>
<dbReference type="CDD" id="cd16106">
    <property type="entry name" value="Ubl_Dsk2p_like"/>
    <property type="match status" value="1"/>
</dbReference>
<accession>A0AAN7JGH5</accession>
<dbReference type="CDD" id="cd14399">
    <property type="entry name" value="UBA_PLICs"/>
    <property type="match status" value="1"/>
</dbReference>
<dbReference type="Pfam" id="PF00240">
    <property type="entry name" value="ubiquitin"/>
    <property type="match status" value="1"/>
</dbReference>
<dbReference type="EMBL" id="JAXIOK010000023">
    <property type="protein sequence ID" value="KAK4742267.1"/>
    <property type="molecule type" value="Genomic_DNA"/>
</dbReference>